<evidence type="ECO:0000256" key="4">
    <source>
        <dbReference type="ARBA" id="ARBA00022737"/>
    </source>
</evidence>
<dbReference type="GeneID" id="105995957"/>
<evidence type="ECO:0000256" key="8">
    <source>
        <dbReference type="PROSITE-ProRule" id="PRU00042"/>
    </source>
</evidence>
<gene>
    <name evidence="12" type="primary">Zic4</name>
</gene>
<dbReference type="GO" id="GO:0000978">
    <property type="term" value="F:RNA polymerase II cis-regulatory region sequence-specific DNA binding"/>
    <property type="evidence" value="ECO:0007669"/>
    <property type="project" value="TreeGrafter"/>
</dbReference>
<dbReference type="GO" id="GO:0000981">
    <property type="term" value="F:DNA-binding transcription factor activity, RNA polymerase II-specific"/>
    <property type="evidence" value="ECO:0007669"/>
    <property type="project" value="TreeGrafter"/>
</dbReference>
<feature type="domain" description="C2H2-type" evidence="10">
    <location>
        <begin position="58"/>
        <end position="87"/>
    </location>
</feature>
<dbReference type="SUPFAM" id="SSF57667">
    <property type="entry name" value="beta-beta-alpha zinc fingers"/>
    <property type="match status" value="2"/>
</dbReference>
<evidence type="ECO:0000256" key="7">
    <source>
        <dbReference type="ARBA" id="ARBA00023242"/>
    </source>
</evidence>
<sequence>MRYKASLVMRRRLRIYRNTLKELGEKPFRCEFEGCERRFANSSDRKKHSHVHTSDKPYLCKVRGCDKSYTHPSSLRKHMKVHGRDPAAPAARPRSAQSPPLLPRPAWLREALGTQGSVVVVVVVVVGKVLGRVEGQAGPLKAREGLDRPPHFDLRPTQLAVHPILNGAAPTKVTEMALTGDLWGQRVSNFRVIYCLLFSEVSLKVGRFLPGQYAKVNFSKDARPGCLAGFVLMRIMIRKSTLLYGFHRFRPRLGRLLVPGSADFPGHVFPFLGVNAHPKEACTPCISFPVTSALKSLQLPIGDPISEPIKRHEFFGSEAPPCSHGA</sequence>
<dbReference type="Gene3D" id="3.30.160.60">
    <property type="entry name" value="Classic Zinc Finger"/>
    <property type="match status" value="2"/>
</dbReference>
<keyword evidence="3" id="KW-0479">Metal-binding</keyword>
<dbReference type="FunFam" id="3.30.160.60:FF:000039">
    <property type="entry name" value="Zinc finger protein ZIC 1"/>
    <property type="match status" value="1"/>
</dbReference>
<keyword evidence="7" id="KW-0539">Nucleus</keyword>
<evidence type="ECO:0000256" key="5">
    <source>
        <dbReference type="ARBA" id="ARBA00022771"/>
    </source>
</evidence>
<dbReference type="PROSITE" id="PS50157">
    <property type="entry name" value="ZINC_FINGER_C2H2_2"/>
    <property type="match status" value="2"/>
</dbReference>
<evidence type="ECO:0000259" key="10">
    <source>
        <dbReference type="PROSITE" id="PS50157"/>
    </source>
</evidence>
<dbReference type="AlphaFoldDB" id="A0A1S3G9F9"/>
<proteinExistence type="inferred from homology"/>
<evidence type="ECO:0000256" key="6">
    <source>
        <dbReference type="ARBA" id="ARBA00022833"/>
    </source>
</evidence>
<keyword evidence="6" id="KW-0862">Zinc</keyword>
<dbReference type="KEGG" id="dord:105995957"/>
<dbReference type="PANTHER" id="PTHR45718">
    <property type="entry name" value="TRANSCRIPTIONAL ACTIVATOR CUBITUS INTERRUPTUS"/>
    <property type="match status" value="1"/>
</dbReference>
<dbReference type="Proteomes" id="UP000081671">
    <property type="component" value="Unplaced"/>
</dbReference>
<dbReference type="GO" id="GO:0005634">
    <property type="term" value="C:nucleus"/>
    <property type="evidence" value="ECO:0007669"/>
    <property type="project" value="UniProtKB-SubCell"/>
</dbReference>
<evidence type="ECO:0000256" key="9">
    <source>
        <dbReference type="SAM" id="MobiDB-lite"/>
    </source>
</evidence>
<dbReference type="FunFam" id="3.30.160.60:FF:000041">
    <property type="entry name" value="Zinc finger protein ZIC 1"/>
    <property type="match status" value="1"/>
</dbReference>
<comment type="subcellular location">
    <subcellularLocation>
        <location evidence="1">Nucleus</location>
    </subcellularLocation>
</comment>
<comment type="similarity">
    <text evidence="2">Belongs to the GLI C2H2-type zinc-finger protein family.</text>
</comment>
<evidence type="ECO:0000313" key="11">
    <source>
        <dbReference type="Proteomes" id="UP000081671"/>
    </source>
</evidence>
<dbReference type="InterPro" id="IPR036236">
    <property type="entry name" value="Znf_C2H2_sf"/>
</dbReference>
<protein>
    <submittedName>
        <fullName evidence="12">Zinc finger protein ZIC 4</fullName>
    </submittedName>
</protein>
<dbReference type="SMART" id="SM00355">
    <property type="entry name" value="ZnF_C2H2"/>
    <property type="match status" value="2"/>
</dbReference>
<feature type="domain" description="C2H2-type" evidence="10">
    <location>
        <begin position="28"/>
        <end position="57"/>
    </location>
</feature>
<dbReference type="OrthoDB" id="3214149at2759"/>
<reference evidence="12" key="1">
    <citation type="submission" date="2025-08" db="UniProtKB">
        <authorList>
            <consortium name="RefSeq"/>
        </authorList>
    </citation>
    <scope>IDENTIFICATION</scope>
    <source>
        <tissue evidence="12">Kidney</tissue>
    </source>
</reference>
<keyword evidence="11" id="KW-1185">Reference proteome</keyword>
<dbReference type="PANTHER" id="PTHR45718:SF4">
    <property type="entry name" value="TRANSCRIPTIONAL ACTIVATOR CUBITUS INTERRUPTUS"/>
    <property type="match status" value="1"/>
</dbReference>
<dbReference type="Pfam" id="PF00096">
    <property type="entry name" value="zf-C2H2"/>
    <property type="match status" value="1"/>
</dbReference>
<feature type="region of interest" description="Disordered" evidence="9">
    <location>
        <begin position="71"/>
        <end position="100"/>
    </location>
</feature>
<dbReference type="PROSITE" id="PS00028">
    <property type="entry name" value="ZINC_FINGER_C2H2_1"/>
    <property type="match status" value="2"/>
</dbReference>
<name>A0A1S3G9F9_DIPOR</name>
<keyword evidence="4" id="KW-0677">Repeat</keyword>
<accession>A0A1S3G9F9</accession>
<dbReference type="GO" id="GO:0008270">
    <property type="term" value="F:zinc ion binding"/>
    <property type="evidence" value="ECO:0007669"/>
    <property type="project" value="UniProtKB-KW"/>
</dbReference>
<dbReference type="InParanoid" id="A0A1S3G9F9"/>
<organism evidence="11 12">
    <name type="scientific">Dipodomys ordii</name>
    <name type="common">Ord's kangaroo rat</name>
    <dbReference type="NCBI Taxonomy" id="10020"/>
    <lineage>
        <taxon>Eukaryota</taxon>
        <taxon>Metazoa</taxon>
        <taxon>Chordata</taxon>
        <taxon>Craniata</taxon>
        <taxon>Vertebrata</taxon>
        <taxon>Euteleostomi</taxon>
        <taxon>Mammalia</taxon>
        <taxon>Eutheria</taxon>
        <taxon>Euarchontoglires</taxon>
        <taxon>Glires</taxon>
        <taxon>Rodentia</taxon>
        <taxon>Castorimorpha</taxon>
        <taxon>Heteromyidae</taxon>
        <taxon>Dipodomyinae</taxon>
        <taxon>Dipodomys</taxon>
    </lineage>
</organism>
<evidence type="ECO:0000313" key="12">
    <source>
        <dbReference type="RefSeq" id="XP_012885330.1"/>
    </source>
</evidence>
<dbReference type="CTD" id="84107"/>
<dbReference type="InterPro" id="IPR043359">
    <property type="entry name" value="GLI-like"/>
</dbReference>
<dbReference type="InterPro" id="IPR013087">
    <property type="entry name" value="Znf_C2H2_type"/>
</dbReference>
<keyword evidence="5 8" id="KW-0863">Zinc-finger</keyword>
<evidence type="ECO:0000256" key="3">
    <source>
        <dbReference type="ARBA" id="ARBA00022723"/>
    </source>
</evidence>
<feature type="compositionally biased region" description="Low complexity" evidence="9">
    <location>
        <begin position="86"/>
        <end position="99"/>
    </location>
</feature>
<dbReference type="RefSeq" id="XP_012885330.1">
    <property type="nucleotide sequence ID" value="XM_013029876.1"/>
</dbReference>
<evidence type="ECO:0000256" key="2">
    <source>
        <dbReference type="ARBA" id="ARBA00010831"/>
    </source>
</evidence>
<evidence type="ECO:0000256" key="1">
    <source>
        <dbReference type="ARBA" id="ARBA00004123"/>
    </source>
</evidence>